<dbReference type="InterPro" id="IPR008928">
    <property type="entry name" value="6-hairpin_glycosidase_sf"/>
</dbReference>
<dbReference type="PROSITE" id="PS51318">
    <property type="entry name" value="TAT"/>
    <property type="match status" value="1"/>
</dbReference>
<evidence type="ECO:0000313" key="4">
    <source>
        <dbReference type="Proteomes" id="UP001164305"/>
    </source>
</evidence>
<feature type="region of interest" description="Disordered" evidence="1">
    <location>
        <begin position="425"/>
        <end position="444"/>
    </location>
</feature>
<accession>A0ABY6G498</accession>
<organism evidence="3 4">
    <name type="scientific">Brachybacterium huguangmaarense</name>
    <dbReference type="NCBI Taxonomy" id="1652028"/>
    <lineage>
        <taxon>Bacteria</taxon>
        <taxon>Bacillati</taxon>
        <taxon>Actinomycetota</taxon>
        <taxon>Actinomycetes</taxon>
        <taxon>Micrococcales</taxon>
        <taxon>Dermabacteraceae</taxon>
        <taxon>Brachybacterium</taxon>
    </lineage>
</organism>
<protein>
    <recommendedName>
        <fullName evidence="5">Glycoside hydrolase family 15</fullName>
    </recommendedName>
</protein>
<evidence type="ECO:0000313" key="3">
    <source>
        <dbReference type="EMBL" id="UYG17784.1"/>
    </source>
</evidence>
<keyword evidence="4" id="KW-1185">Reference proteome</keyword>
<keyword evidence="2" id="KW-0732">Signal</keyword>
<dbReference type="EMBL" id="CP107020">
    <property type="protein sequence ID" value="UYG17784.1"/>
    <property type="molecule type" value="Genomic_DNA"/>
</dbReference>
<evidence type="ECO:0000256" key="1">
    <source>
        <dbReference type="SAM" id="MobiDB-lite"/>
    </source>
</evidence>
<dbReference type="SUPFAM" id="SSF48208">
    <property type="entry name" value="Six-hairpin glycosidases"/>
    <property type="match status" value="1"/>
</dbReference>
<feature type="signal peptide" evidence="2">
    <location>
        <begin position="1"/>
        <end position="28"/>
    </location>
</feature>
<dbReference type="Gene3D" id="1.50.10.10">
    <property type="match status" value="1"/>
</dbReference>
<dbReference type="InterPro" id="IPR012341">
    <property type="entry name" value="6hp_glycosidase-like_sf"/>
</dbReference>
<gene>
    <name evidence="3" type="ORF">BRM3_05010</name>
</gene>
<dbReference type="Proteomes" id="UP001164305">
    <property type="component" value="Chromosome"/>
</dbReference>
<name>A0ABY6G498_9MICO</name>
<evidence type="ECO:0000256" key="2">
    <source>
        <dbReference type="SAM" id="SignalP"/>
    </source>
</evidence>
<dbReference type="RefSeq" id="WP_263594992.1">
    <property type="nucleotide sequence ID" value="NZ_CP107020.1"/>
</dbReference>
<dbReference type="InterPro" id="IPR006311">
    <property type="entry name" value="TAT_signal"/>
</dbReference>
<dbReference type="PANTHER" id="PTHR31616:SF0">
    <property type="entry name" value="GLUCAN 1,4-ALPHA-GLUCOSIDASE"/>
    <property type="match status" value="1"/>
</dbReference>
<sequence>MSSPSRRRVLRTALGIGGAAVVATTAAADPDREHWALDSLWTETAVLTAPGRRVAVTPGSAGAIPGTRIAIDAEPLAALEDDERAVREAVEAAAAAHDLAPARHDLLLGAALDLHVLSAGLAAPVAAWSRGWWFVWPRDSAHVALAFARLGLTDRAAGIVRELARLCGPDGWFEARYVPGTTTPPDARRRQLDGTGWYLWALDEVAAAEPALREEDAVALAARRCTTLLLELTNGATPMPPASPDYWERNEARPTIATCALVAVGLERGARQAEATGDEALAARARERARELRALVRSRFGPTGYSRYAGRAGADAGMLFLLPPYALEDDPDVRSHLDAARTAMARPAGGVAPGALWRRDGITWTPQTAMFAQATGAAELLDWLAGHRTASGSLPEKVIATGRPAAVAPLAWTAALVASALLSSSVPPDAAPARRTGAARTPAR</sequence>
<feature type="chain" id="PRO_5046683016" description="Glycoside hydrolase family 15" evidence="2">
    <location>
        <begin position="29"/>
        <end position="444"/>
    </location>
</feature>
<reference evidence="3" key="1">
    <citation type="submission" date="2022-10" db="EMBL/GenBank/DDBJ databases">
        <title>Whole-Genome Sequencing of Brachybacterium huguangmaarense BRM-3, Isolated from Betula schmidtii.</title>
        <authorList>
            <person name="Haam D."/>
        </authorList>
    </citation>
    <scope>NUCLEOTIDE SEQUENCE</scope>
    <source>
        <strain evidence="3">BRM-3</strain>
    </source>
</reference>
<evidence type="ECO:0008006" key="5">
    <source>
        <dbReference type="Google" id="ProtNLM"/>
    </source>
</evidence>
<proteinExistence type="predicted"/>
<dbReference type="PANTHER" id="PTHR31616">
    <property type="entry name" value="TREHALASE"/>
    <property type="match status" value="1"/>
</dbReference>